<comment type="caution">
    <text evidence="5">The sequence shown here is derived from an EMBL/GenBank/DDBJ whole genome shotgun (WGS) entry which is preliminary data.</text>
</comment>
<dbReference type="CDD" id="cd01543">
    <property type="entry name" value="PBP1_XylR"/>
    <property type="match status" value="1"/>
</dbReference>
<keyword evidence="1" id="KW-0805">Transcription regulation</keyword>
<evidence type="ECO:0000313" key="5">
    <source>
        <dbReference type="EMBL" id="MDQ8193607.1"/>
    </source>
</evidence>
<dbReference type="PANTHER" id="PTHR30146:SF24">
    <property type="entry name" value="XYLOSE OPERON REGULATORY PROTEIN"/>
    <property type="match status" value="1"/>
</dbReference>
<evidence type="ECO:0000259" key="4">
    <source>
        <dbReference type="PROSITE" id="PS01124"/>
    </source>
</evidence>
<reference evidence="5 6" key="1">
    <citation type="submission" date="2023-04" db="EMBL/GenBank/DDBJ databases">
        <title>A novel bacteria isolated from coastal sediment.</title>
        <authorList>
            <person name="Liu X.-J."/>
            <person name="Du Z.-J."/>
        </authorList>
    </citation>
    <scope>NUCLEOTIDE SEQUENCE [LARGE SCALE GENOMIC DNA]</scope>
    <source>
        <strain evidence="5 6">SDUM461004</strain>
    </source>
</reference>
<keyword evidence="6" id="KW-1185">Reference proteome</keyword>
<dbReference type="SUPFAM" id="SSF53822">
    <property type="entry name" value="Periplasmic binding protein-like I"/>
    <property type="match status" value="1"/>
</dbReference>
<dbReference type="SUPFAM" id="SSF46689">
    <property type="entry name" value="Homeodomain-like"/>
    <property type="match status" value="1"/>
</dbReference>
<organism evidence="5 6">
    <name type="scientific">Thalassobacterium sedimentorum</name>
    <dbReference type="NCBI Taxonomy" id="3041258"/>
    <lineage>
        <taxon>Bacteria</taxon>
        <taxon>Pseudomonadati</taxon>
        <taxon>Verrucomicrobiota</taxon>
        <taxon>Opitutia</taxon>
        <taxon>Puniceicoccales</taxon>
        <taxon>Coraliomargaritaceae</taxon>
        <taxon>Thalassobacterium</taxon>
    </lineage>
</organism>
<evidence type="ECO:0000256" key="1">
    <source>
        <dbReference type="ARBA" id="ARBA00023015"/>
    </source>
</evidence>
<dbReference type="InterPro" id="IPR018060">
    <property type="entry name" value="HTH_AraC"/>
</dbReference>
<dbReference type="InterPro" id="IPR009057">
    <property type="entry name" value="Homeodomain-like_sf"/>
</dbReference>
<dbReference type="InterPro" id="IPR028082">
    <property type="entry name" value="Peripla_BP_I"/>
</dbReference>
<sequence>MIRTQRDPRPCILLALGWYSPAIHRGIAHYARRANWILDTSMARDGSIPRSVEVDGIISLLHHNMELHDFVASCGLPVVNIGDIQLAGVPTVRCDDAAIGRLAAEHFISRGFRHAAYYRYSTAASAHARQQAFTQALAEAGIECDLIIWPGDERGAQEPEVSNLFDWLGQEVSTLPRPLAIFSEHDEISIQILHVCRNLNIPVPEQVAVLGVDDDPLRCDFAPVPLSSVDNNQEAEGYQAAALLDRMLRGDSVTEREIVIAPVRVTPRLSTDILAVKHVHVASVLHYIWQNYTGPINAKTVAATVPLSYRRLHDAFQEELGRSIAEEITLKRLEKAQTLLVKTDLRAHEIALECGFPSEDRMGRVFRRILNQTPRDYRKRNCIVR</sequence>
<dbReference type="EMBL" id="JARXIC010000005">
    <property type="protein sequence ID" value="MDQ8193607.1"/>
    <property type="molecule type" value="Genomic_DNA"/>
</dbReference>
<keyword evidence="3" id="KW-0804">Transcription</keyword>
<dbReference type="Pfam" id="PF12833">
    <property type="entry name" value="HTH_18"/>
    <property type="match status" value="1"/>
</dbReference>
<dbReference type="GO" id="GO:0003677">
    <property type="term" value="F:DNA binding"/>
    <property type="evidence" value="ECO:0007669"/>
    <property type="project" value="UniProtKB-KW"/>
</dbReference>
<accession>A0ABU1AFK2</accession>
<dbReference type="Proteomes" id="UP001243717">
    <property type="component" value="Unassembled WGS sequence"/>
</dbReference>
<evidence type="ECO:0000313" key="6">
    <source>
        <dbReference type="Proteomes" id="UP001243717"/>
    </source>
</evidence>
<dbReference type="PROSITE" id="PS01124">
    <property type="entry name" value="HTH_ARAC_FAMILY_2"/>
    <property type="match status" value="1"/>
</dbReference>
<gene>
    <name evidence="5" type="ORF">QEH59_04180</name>
</gene>
<feature type="domain" description="HTH araC/xylS-type" evidence="4">
    <location>
        <begin position="282"/>
        <end position="380"/>
    </location>
</feature>
<dbReference type="InterPro" id="IPR046335">
    <property type="entry name" value="LacI/GalR-like_sensor"/>
</dbReference>
<dbReference type="Pfam" id="PF13377">
    <property type="entry name" value="Peripla_BP_3"/>
    <property type="match status" value="1"/>
</dbReference>
<evidence type="ECO:0000256" key="2">
    <source>
        <dbReference type="ARBA" id="ARBA00023125"/>
    </source>
</evidence>
<protein>
    <submittedName>
        <fullName evidence="5">DNA-binding transcriptional regulator</fullName>
    </submittedName>
</protein>
<proteinExistence type="predicted"/>
<dbReference type="Gene3D" id="3.40.50.2300">
    <property type="match status" value="2"/>
</dbReference>
<keyword evidence="2 5" id="KW-0238">DNA-binding</keyword>
<dbReference type="SMART" id="SM00342">
    <property type="entry name" value="HTH_ARAC"/>
    <property type="match status" value="1"/>
</dbReference>
<evidence type="ECO:0000256" key="3">
    <source>
        <dbReference type="ARBA" id="ARBA00023163"/>
    </source>
</evidence>
<dbReference type="RefSeq" id="WP_308984094.1">
    <property type="nucleotide sequence ID" value="NZ_JARXIC010000005.1"/>
</dbReference>
<name>A0ABU1AFK2_9BACT</name>
<dbReference type="Gene3D" id="1.10.10.60">
    <property type="entry name" value="Homeodomain-like"/>
    <property type="match status" value="1"/>
</dbReference>
<dbReference type="PANTHER" id="PTHR30146">
    <property type="entry name" value="LACI-RELATED TRANSCRIPTIONAL REPRESSOR"/>
    <property type="match status" value="1"/>
</dbReference>